<gene>
    <name evidence="6" type="ORF">BDP27DRAFT_1440735</name>
</gene>
<evidence type="ECO:0000256" key="4">
    <source>
        <dbReference type="ARBA" id="ARBA00023242"/>
    </source>
</evidence>
<evidence type="ECO:0000256" key="3">
    <source>
        <dbReference type="ARBA" id="ARBA00023235"/>
    </source>
</evidence>
<dbReference type="GO" id="GO:0043138">
    <property type="term" value="F:3'-5' DNA helicase activity"/>
    <property type="evidence" value="ECO:0007669"/>
    <property type="project" value="TreeGrafter"/>
</dbReference>
<dbReference type="AlphaFoldDB" id="A0A9P5TVH9"/>
<dbReference type="GO" id="GO:0005634">
    <property type="term" value="C:nucleus"/>
    <property type="evidence" value="ECO:0007669"/>
    <property type="project" value="TreeGrafter"/>
</dbReference>
<accession>A0A9P5TVH9</accession>
<keyword evidence="7" id="KW-1185">Reference proteome</keyword>
<keyword evidence="2" id="KW-0238">DNA-binding</keyword>
<feature type="region of interest" description="Disordered" evidence="5">
    <location>
        <begin position="1"/>
        <end position="37"/>
    </location>
</feature>
<dbReference type="Gene3D" id="3.40.50.300">
    <property type="entry name" value="P-loop containing nucleotide triphosphate hydrolases"/>
    <property type="match status" value="2"/>
</dbReference>
<evidence type="ECO:0000256" key="5">
    <source>
        <dbReference type="SAM" id="MobiDB-lite"/>
    </source>
</evidence>
<dbReference type="PANTHER" id="PTHR13710:SF153">
    <property type="entry name" value="RECQ-LIKE DNA HELICASE BLM"/>
    <property type="match status" value="1"/>
</dbReference>
<sequence length="189" mass="20586">MLIPCTPPKPTRPLADDTNHTPSTPRRRKAPKKHTGILPQSLSIPQLKDRLKATLDLKFTLEDCTGYGKSLNFEGLAALSGMNKLVIVICPLKSLEQDQAKSATAKGIEAIAINEDTTKTADGKLSEFLKTLEGYKVPMLSLIVDEAHCVDEWGGDDFCPEYQKLEHLSVSTASCDLGNRLGSAHISKI</sequence>
<feature type="compositionally biased region" description="Basic residues" evidence="5">
    <location>
        <begin position="25"/>
        <end position="35"/>
    </location>
</feature>
<dbReference type="OrthoDB" id="2499463at2759"/>
<keyword evidence="3" id="KW-0413">Isomerase</keyword>
<dbReference type="SUPFAM" id="SSF52540">
    <property type="entry name" value="P-loop containing nucleoside triphosphate hydrolases"/>
    <property type="match status" value="1"/>
</dbReference>
<dbReference type="GO" id="GO:0005694">
    <property type="term" value="C:chromosome"/>
    <property type="evidence" value="ECO:0007669"/>
    <property type="project" value="TreeGrafter"/>
</dbReference>
<evidence type="ECO:0000256" key="2">
    <source>
        <dbReference type="ARBA" id="ARBA00023125"/>
    </source>
</evidence>
<name>A0A9P5TVH9_9AGAR</name>
<dbReference type="InterPro" id="IPR027417">
    <property type="entry name" value="P-loop_NTPase"/>
</dbReference>
<dbReference type="GO" id="GO:0000724">
    <property type="term" value="P:double-strand break repair via homologous recombination"/>
    <property type="evidence" value="ECO:0007669"/>
    <property type="project" value="TreeGrafter"/>
</dbReference>
<feature type="compositionally biased region" description="Pro residues" evidence="5">
    <location>
        <begin position="1"/>
        <end position="11"/>
    </location>
</feature>
<evidence type="ECO:0000256" key="1">
    <source>
        <dbReference type="ARBA" id="ARBA00005446"/>
    </source>
</evidence>
<evidence type="ECO:0008006" key="8">
    <source>
        <dbReference type="Google" id="ProtNLM"/>
    </source>
</evidence>
<dbReference type="GO" id="GO:0003677">
    <property type="term" value="F:DNA binding"/>
    <property type="evidence" value="ECO:0007669"/>
    <property type="project" value="UniProtKB-KW"/>
</dbReference>
<evidence type="ECO:0000313" key="6">
    <source>
        <dbReference type="EMBL" id="KAF9016071.1"/>
    </source>
</evidence>
<comment type="caution">
    <text evidence="6">The sequence shown here is derived from an EMBL/GenBank/DDBJ whole genome shotgun (WGS) entry which is preliminary data.</text>
</comment>
<protein>
    <recommendedName>
        <fullName evidence="8">Helicase ATP-binding domain-containing protein</fullName>
    </recommendedName>
</protein>
<dbReference type="Proteomes" id="UP000772434">
    <property type="component" value="Unassembled WGS sequence"/>
</dbReference>
<organism evidence="6 7">
    <name type="scientific">Rhodocollybia butyracea</name>
    <dbReference type="NCBI Taxonomy" id="206335"/>
    <lineage>
        <taxon>Eukaryota</taxon>
        <taxon>Fungi</taxon>
        <taxon>Dikarya</taxon>
        <taxon>Basidiomycota</taxon>
        <taxon>Agaricomycotina</taxon>
        <taxon>Agaricomycetes</taxon>
        <taxon>Agaricomycetidae</taxon>
        <taxon>Agaricales</taxon>
        <taxon>Marasmiineae</taxon>
        <taxon>Omphalotaceae</taxon>
        <taxon>Rhodocollybia</taxon>
    </lineage>
</organism>
<reference evidence="6" key="1">
    <citation type="submission" date="2020-11" db="EMBL/GenBank/DDBJ databases">
        <authorList>
            <consortium name="DOE Joint Genome Institute"/>
            <person name="Ahrendt S."/>
            <person name="Riley R."/>
            <person name="Andreopoulos W."/>
            <person name="Labutti K."/>
            <person name="Pangilinan J."/>
            <person name="Ruiz-Duenas F.J."/>
            <person name="Barrasa J.M."/>
            <person name="Sanchez-Garcia M."/>
            <person name="Camarero S."/>
            <person name="Miyauchi S."/>
            <person name="Serrano A."/>
            <person name="Linde D."/>
            <person name="Babiker R."/>
            <person name="Drula E."/>
            <person name="Ayuso-Fernandez I."/>
            <person name="Pacheco R."/>
            <person name="Padilla G."/>
            <person name="Ferreira P."/>
            <person name="Barriuso J."/>
            <person name="Kellner H."/>
            <person name="Castanera R."/>
            <person name="Alfaro M."/>
            <person name="Ramirez L."/>
            <person name="Pisabarro A.G."/>
            <person name="Kuo A."/>
            <person name="Tritt A."/>
            <person name="Lipzen A."/>
            <person name="He G."/>
            <person name="Yan M."/>
            <person name="Ng V."/>
            <person name="Cullen D."/>
            <person name="Martin F."/>
            <person name="Rosso M.-N."/>
            <person name="Henrissat B."/>
            <person name="Hibbett D."/>
            <person name="Martinez A.T."/>
            <person name="Grigoriev I.V."/>
        </authorList>
    </citation>
    <scope>NUCLEOTIDE SEQUENCE</scope>
    <source>
        <strain evidence="6">AH 40177</strain>
    </source>
</reference>
<proteinExistence type="inferred from homology"/>
<dbReference type="GO" id="GO:0009378">
    <property type="term" value="F:four-way junction helicase activity"/>
    <property type="evidence" value="ECO:0007669"/>
    <property type="project" value="TreeGrafter"/>
</dbReference>
<dbReference type="EMBL" id="JADNRY010001476">
    <property type="protein sequence ID" value="KAF9016071.1"/>
    <property type="molecule type" value="Genomic_DNA"/>
</dbReference>
<evidence type="ECO:0000313" key="7">
    <source>
        <dbReference type="Proteomes" id="UP000772434"/>
    </source>
</evidence>
<keyword evidence="4" id="KW-0539">Nucleus</keyword>
<dbReference type="PANTHER" id="PTHR13710">
    <property type="entry name" value="DNA HELICASE RECQ FAMILY MEMBER"/>
    <property type="match status" value="1"/>
</dbReference>
<dbReference type="GO" id="GO:0005737">
    <property type="term" value="C:cytoplasm"/>
    <property type="evidence" value="ECO:0007669"/>
    <property type="project" value="TreeGrafter"/>
</dbReference>
<comment type="similarity">
    <text evidence="1">Belongs to the helicase family. RecQ subfamily.</text>
</comment>